<keyword evidence="2" id="KW-1185">Reference proteome</keyword>
<proteinExistence type="predicted"/>
<protein>
    <submittedName>
        <fullName evidence="1">Uncharacterized protein</fullName>
    </submittedName>
</protein>
<evidence type="ECO:0000313" key="1">
    <source>
        <dbReference type="EMBL" id="KAJ3499366.1"/>
    </source>
</evidence>
<reference evidence="1" key="1">
    <citation type="submission" date="2022-07" db="EMBL/GenBank/DDBJ databases">
        <title>Genome Sequence of Lecanicillium saksenae.</title>
        <authorList>
            <person name="Buettner E."/>
        </authorList>
    </citation>
    <scope>NUCLEOTIDE SEQUENCE</scope>
    <source>
        <strain evidence="1">VT-O1</strain>
    </source>
</reference>
<sequence length="511" mass="54992">MMASEDGSIQSPSSDKLAVNGICQEIPRVADIGIGIALTTAGRNRAERLKEGHKQSEKKMGRSTSDADEEATLYSPTTSIDKIDSLKTGSAPLVHPADGGLHAWLFLIACFLIEGLALGFPGAYGVFQEYYSTHPPFKDASGLPTVSTCAMGISYLGMPITMGVQRLSPRLSVWSPLIGIFVMTGALVAASFATTVPHLIGTQGVLFSIGSTLSYCPCIAFLNEWFDRRKGMAYGIMWAGTGLSGSILPFVLEFLLGKYGYQYTLRVCSLALAAITLPVVYFVKPRLPPSQTQMQTNPFNLRFTLSQTFILHQIANISQALGFFLPSIFLPTYTRSVLGAGKFVSASTILLLNLSSTVGCPTMGWLSDNYHVTRCLFIATVGASLATFLLWGFSTTVPSVLIYCAMYGLFAGSYTSAWTGLMLQITTDDSISDKYSCEDTDPVMVLSVLAAGRGIGSVLSGPLSQALVGDFWHVKTYGAYGTIYGPLVIFTGITAAFSGIVLFWRHIGWIH</sequence>
<dbReference type="Proteomes" id="UP001148737">
    <property type="component" value="Unassembled WGS sequence"/>
</dbReference>
<evidence type="ECO:0000313" key="2">
    <source>
        <dbReference type="Proteomes" id="UP001148737"/>
    </source>
</evidence>
<comment type="caution">
    <text evidence="1">The sequence shown here is derived from an EMBL/GenBank/DDBJ whole genome shotgun (WGS) entry which is preliminary data.</text>
</comment>
<organism evidence="1 2">
    <name type="scientific">Lecanicillium saksenae</name>
    <dbReference type="NCBI Taxonomy" id="468837"/>
    <lineage>
        <taxon>Eukaryota</taxon>
        <taxon>Fungi</taxon>
        <taxon>Dikarya</taxon>
        <taxon>Ascomycota</taxon>
        <taxon>Pezizomycotina</taxon>
        <taxon>Sordariomycetes</taxon>
        <taxon>Hypocreomycetidae</taxon>
        <taxon>Hypocreales</taxon>
        <taxon>Cordycipitaceae</taxon>
        <taxon>Lecanicillium</taxon>
    </lineage>
</organism>
<name>A0ACC1R8L3_9HYPO</name>
<accession>A0ACC1R8L3</accession>
<dbReference type="EMBL" id="JANAKD010000013">
    <property type="protein sequence ID" value="KAJ3499366.1"/>
    <property type="molecule type" value="Genomic_DNA"/>
</dbReference>
<gene>
    <name evidence="1" type="ORF">NLG97_g401</name>
</gene>